<dbReference type="Proteomes" id="UP000007089">
    <property type="component" value="Chromosome"/>
</dbReference>
<feature type="chain" id="PRO_5002874697" evidence="5">
    <location>
        <begin position="23"/>
        <end position="128"/>
    </location>
</feature>
<feature type="signal peptide" evidence="5">
    <location>
        <begin position="1"/>
        <end position="22"/>
    </location>
</feature>
<evidence type="ECO:0000259" key="6">
    <source>
        <dbReference type="PROSITE" id="PS51007"/>
    </source>
</evidence>
<dbReference type="PROSITE" id="PS51007">
    <property type="entry name" value="CYTC"/>
    <property type="match status" value="1"/>
</dbReference>
<keyword evidence="2 4" id="KW-0479">Metal-binding</keyword>
<dbReference type="GO" id="GO:0009055">
    <property type="term" value="F:electron transfer activity"/>
    <property type="evidence" value="ECO:0007669"/>
    <property type="project" value="InterPro"/>
</dbReference>
<evidence type="ECO:0000256" key="3">
    <source>
        <dbReference type="ARBA" id="ARBA00023004"/>
    </source>
</evidence>
<dbReference type="GO" id="GO:0020037">
    <property type="term" value="F:heme binding"/>
    <property type="evidence" value="ECO:0007669"/>
    <property type="project" value="InterPro"/>
</dbReference>
<keyword evidence="5" id="KW-0732">Signal</keyword>
<gene>
    <name evidence="7" type="ordered locus">A2cp1_1674</name>
</gene>
<sequence>MKKSIAMSLAAAAILSAAGARAAGPAPKKTPELVAKGKASYATNCAACHGDKGLGDGAAAAALDPKPRNLVTGAYRNGTTADQVFATLEQGIPGTTMTAFGHLPAEERWALTYYVLDLRGAKSAKAKK</sequence>
<dbReference type="EMBL" id="CP001359">
    <property type="protein sequence ID" value="ACL65017.1"/>
    <property type="molecule type" value="Genomic_DNA"/>
</dbReference>
<evidence type="ECO:0000256" key="2">
    <source>
        <dbReference type="ARBA" id="ARBA00022723"/>
    </source>
</evidence>
<dbReference type="RefSeq" id="WP_012632944.1">
    <property type="nucleotide sequence ID" value="NC_011891.1"/>
</dbReference>
<evidence type="ECO:0000256" key="1">
    <source>
        <dbReference type="ARBA" id="ARBA00022617"/>
    </source>
</evidence>
<evidence type="ECO:0000313" key="8">
    <source>
        <dbReference type="Proteomes" id="UP000007089"/>
    </source>
</evidence>
<dbReference type="Gene3D" id="1.10.760.10">
    <property type="entry name" value="Cytochrome c-like domain"/>
    <property type="match status" value="1"/>
</dbReference>
<dbReference type="InterPro" id="IPR036909">
    <property type="entry name" value="Cyt_c-like_dom_sf"/>
</dbReference>
<protein>
    <submittedName>
        <fullName evidence="7">Cytochrome c class I</fullName>
    </submittedName>
</protein>
<feature type="domain" description="Cytochrome c" evidence="6">
    <location>
        <begin position="32"/>
        <end position="119"/>
    </location>
</feature>
<organism evidence="7 8">
    <name type="scientific">Anaeromyxobacter dehalogenans (strain ATCC BAA-258 / DSM 21875 / 2CP-1)</name>
    <dbReference type="NCBI Taxonomy" id="455488"/>
    <lineage>
        <taxon>Bacteria</taxon>
        <taxon>Pseudomonadati</taxon>
        <taxon>Myxococcota</taxon>
        <taxon>Myxococcia</taxon>
        <taxon>Myxococcales</taxon>
        <taxon>Cystobacterineae</taxon>
        <taxon>Anaeromyxobacteraceae</taxon>
        <taxon>Anaeromyxobacter</taxon>
    </lineage>
</organism>
<name>B8J5S0_ANAD2</name>
<proteinExistence type="predicted"/>
<keyword evidence="1 4" id="KW-0349">Heme</keyword>
<evidence type="ECO:0000256" key="4">
    <source>
        <dbReference type="PROSITE-ProRule" id="PRU00433"/>
    </source>
</evidence>
<evidence type="ECO:0000256" key="5">
    <source>
        <dbReference type="SAM" id="SignalP"/>
    </source>
</evidence>
<dbReference type="Pfam" id="PF13442">
    <property type="entry name" value="Cytochrome_CBB3"/>
    <property type="match status" value="1"/>
</dbReference>
<reference evidence="7" key="1">
    <citation type="submission" date="2009-01" db="EMBL/GenBank/DDBJ databases">
        <title>Complete sequence of Anaeromyxobacter dehalogenans 2CP-1.</title>
        <authorList>
            <consortium name="US DOE Joint Genome Institute"/>
            <person name="Lucas S."/>
            <person name="Copeland A."/>
            <person name="Lapidus A."/>
            <person name="Glavina del Rio T."/>
            <person name="Dalin E."/>
            <person name="Tice H."/>
            <person name="Bruce D."/>
            <person name="Goodwin L."/>
            <person name="Pitluck S."/>
            <person name="Saunders E."/>
            <person name="Brettin T."/>
            <person name="Detter J.C."/>
            <person name="Han C."/>
            <person name="Larimer F."/>
            <person name="Land M."/>
            <person name="Hauser L."/>
            <person name="Kyrpides N."/>
            <person name="Ovchinnikova G."/>
            <person name="Beliaev A.S."/>
            <person name="Richardson P."/>
        </authorList>
    </citation>
    <scope>NUCLEOTIDE SEQUENCE</scope>
    <source>
        <strain evidence="7">2CP-1</strain>
    </source>
</reference>
<accession>B8J5S0</accession>
<dbReference type="AlphaFoldDB" id="B8J5S0"/>
<dbReference type="SUPFAM" id="SSF46626">
    <property type="entry name" value="Cytochrome c"/>
    <property type="match status" value="1"/>
</dbReference>
<dbReference type="KEGG" id="acp:A2cp1_1674"/>
<keyword evidence="8" id="KW-1185">Reference proteome</keyword>
<keyword evidence="3 4" id="KW-0408">Iron</keyword>
<evidence type="ECO:0000313" key="7">
    <source>
        <dbReference type="EMBL" id="ACL65017.1"/>
    </source>
</evidence>
<dbReference type="InterPro" id="IPR009056">
    <property type="entry name" value="Cyt_c-like_dom"/>
</dbReference>
<dbReference type="GO" id="GO:0046872">
    <property type="term" value="F:metal ion binding"/>
    <property type="evidence" value="ECO:0007669"/>
    <property type="project" value="UniProtKB-KW"/>
</dbReference>
<dbReference type="HOGENOM" id="CLU_101159_2_2_7"/>